<evidence type="ECO:0000259" key="2">
    <source>
        <dbReference type="PROSITE" id="PS50887"/>
    </source>
</evidence>
<dbReference type="InterPro" id="IPR029787">
    <property type="entry name" value="Nucleotide_cyclase"/>
</dbReference>
<dbReference type="PROSITE" id="PS50887">
    <property type="entry name" value="GGDEF"/>
    <property type="match status" value="1"/>
</dbReference>
<dbReference type="PATRIC" id="fig|43658.5.peg.1023"/>
<protein>
    <submittedName>
        <fullName evidence="3">Diguanylate cyclase</fullName>
    </submittedName>
</protein>
<name>A0A0F4QV26_9GAMM</name>
<accession>A0A0F4QV26</accession>
<dbReference type="NCBIfam" id="TIGR00254">
    <property type="entry name" value="GGDEF"/>
    <property type="match status" value="1"/>
</dbReference>
<comment type="cofactor">
    <cofactor evidence="1">
        <name>Mg(2+)</name>
        <dbReference type="ChEBI" id="CHEBI:18420"/>
    </cofactor>
</comment>
<dbReference type="InterPro" id="IPR043128">
    <property type="entry name" value="Rev_trsase/Diguanyl_cyclase"/>
</dbReference>
<dbReference type="Gene3D" id="3.30.70.270">
    <property type="match status" value="1"/>
</dbReference>
<dbReference type="PANTHER" id="PTHR46663:SF4">
    <property type="entry name" value="DIGUANYLATE CYCLASE DGCT-RELATED"/>
    <property type="match status" value="1"/>
</dbReference>
<dbReference type="GO" id="GO:0003824">
    <property type="term" value="F:catalytic activity"/>
    <property type="evidence" value="ECO:0007669"/>
    <property type="project" value="UniProtKB-ARBA"/>
</dbReference>
<dbReference type="CDD" id="cd01949">
    <property type="entry name" value="GGDEF"/>
    <property type="match status" value="1"/>
</dbReference>
<dbReference type="RefSeq" id="WP_046003856.1">
    <property type="nucleotide sequence ID" value="NZ_JXYA01000009.1"/>
</dbReference>
<dbReference type="InterPro" id="IPR052163">
    <property type="entry name" value="DGC-Regulatory_Protein"/>
</dbReference>
<dbReference type="FunFam" id="3.30.70.270:FF:000001">
    <property type="entry name" value="Diguanylate cyclase domain protein"/>
    <property type="match status" value="1"/>
</dbReference>
<evidence type="ECO:0000256" key="1">
    <source>
        <dbReference type="ARBA" id="ARBA00001946"/>
    </source>
</evidence>
<sequence length="298" mass="33984">MENVHILTQRAPTRGDFLPFNAQMQMSHVPENPMSLTEKLQTTLDVNGLLDIFAGYIKRIINLAGLQFHSSEGVFQMQQSNNQLSPYTFDLELNNQHLGQIVYFSKYRLSEALQARLIQLHTCLLYPLRNALMYQRVLKLATKDSLTGLSNRSQFNEFLAKKLERSRRHHCNFSLMLLDLDNFKQVNDQYGHKMGDNVLIEFARILESSVRATDTVFRFGGDEFAILIDDPAFTTNKVIAERIMASVRCCTIMKSHDVTTSIGFTLATSQDCPNEIFSRADKGLYRAKDAGRDCARTI</sequence>
<dbReference type="InterPro" id="IPR000160">
    <property type="entry name" value="GGDEF_dom"/>
</dbReference>
<dbReference type="OrthoDB" id="9812260at2"/>
<organism evidence="3 4">
    <name type="scientific">Pseudoalteromonas rubra</name>
    <dbReference type="NCBI Taxonomy" id="43658"/>
    <lineage>
        <taxon>Bacteria</taxon>
        <taxon>Pseudomonadati</taxon>
        <taxon>Pseudomonadota</taxon>
        <taxon>Gammaproteobacteria</taxon>
        <taxon>Alteromonadales</taxon>
        <taxon>Pseudoalteromonadaceae</taxon>
        <taxon>Pseudoalteromonas</taxon>
    </lineage>
</organism>
<feature type="domain" description="GGDEF" evidence="2">
    <location>
        <begin position="171"/>
        <end position="298"/>
    </location>
</feature>
<proteinExistence type="predicted"/>
<dbReference type="Pfam" id="PF00990">
    <property type="entry name" value="GGDEF"/>
    <property type="match status" value="1"/>
</dbReference>
<keyword evidence="4" id="KW-1185">Reference proteome</keyword>
<reference evidence="3 4" key="1">
    <citation type="journal article" date="2015" name="BMC Genomics">
        <title>Genome mining reveals unlocked bioactive potential of marine Gram-negative bacteria.</title>
        <authorList>
            <person name="Machado H."/>
            <person name="Sonnenschein E.C."/>
            <person name="Melchiorsen J."/>
            <person name="Gram L."/>
        </authorList>
    </citation>
    <scope>NUCLEOTIDE SEQUENCE [LARGE SCALE GENOMIC DNA]</scope>
    <source>
        <strain evidence="3 4">S2471</strain>
    </source>
</reference>
<dbReference type="SMART" id="SM00267">
    <property type="entry name" value="GGDEF"/>
    <property type="match status" value="1"/>
</dbReference>
<gene>
    <name evidence="3" type="ORF">TW77_04905</name>
</gene>
<evidence type="ECO:0000313" key="4">
    <source>
        <dbReference type="Proteomes" id="UP000033452"/>
    </source>
</evidence>
<dbReference type="AlphaFoldDB" id="A0A0F4QV26"/>
<dbReference type="Proteomes" id="UP000033452">
    <property type="component" value="Unassembled WGS sequence"/>
</dbReference>
<dbReference type="PANTHER" id="PTHR46663">
    <property type="entry name" value="DIGUANYLATE CYCLASE DGCT-RELATED"/>
    <property type="match status" value="1"/>
</dbReference>
<comment type="caution">
    <text evidence="3">The sequence shown here is derived from an EMBL/GenBank/DDBJ whole genome shotgun (WGS) entry which is preliminary data.</text>
</comment>
<evidence type="ECO:0000313" key="3">
    <source>
        <dbReference type="EMBL" id="KJZ11576.1"/>
    </source>
</evidence>
<dbReference type="SUPFAM" id="SSF55073">
    <property type="entry name" value="Nucleotide cyclase"/>
    <property type="match status" value="1"/>
</dbReference>
<dbReference type="EMBL" id="JXYA01000009">
    <property type="protein sequence ID" value="KJZ11576.1"/>
    <property type="molecule type" value="Genomic_DNA"/>
</dbReference>